<dbReference type="SUPFAM" id="SSF53474">
    <property type="entry name" value="alpha/beta-Hydrolases"/>
    <property type="match status" value="1"/>
</dbReference>
<keyword evidence="1" id="KW-0732">Signal</keyword>
<dbReference type="Pfam" id="PF10503">
    <property type="entry name" value="Esterase_PHB"/>
    <property type="match status" value="1"/>
</dbReference>
<dbReference type="EMBL" id="MBFA02000036">
    <property type="protein sequence ID" value="MUP13375.1"/>
    <property type="molecule type" value="Genomic_DNA"/>
</dbReference>
<keyword evidence="2" id="KW-0378">Hydrolase</keyword>
<evidence type="ECO:0000256" key="2">
    <source>
        <dbReference type="ARBA" id="ARBA00022801"/>
    </source>
</evidence>
<organism evidence="4 6">
    <name type="scientific">Agrobacterium vitis</name>
    <name type="common">Rhizobium vitis</name>
    <dbReference type="NCBI Taxonomy" id="373"/>
    <lineage>
        <taxon>Bacteria</taxon>
        <taxon>Pseudomonadati</taxon>
        <taxon>Pseudomonadota</taxon>
        <taxon>Alphaproteobacteria</taxon>
        <taxon>Hyphomicrobiales</taxon>
        <taxon>Rhizobiaceae</taxon>
        <taxon>Rhizobium/Agrobacterium group</taxon>
        <taxon>Agrobacterium</taxon>
    </lineage>
</organism>
<dbReference type="Proteomes" id="UP000179536">
    <property type="component" value="Unassembled WGS sequence"/>
</dbReference>
<dbReference type="Proteomes" id="UP000179454">
    <property type="component" value="Unassembled WGS sequence"/>
</dbReference>
<comment type="caution">
    <text evidence="4">The sequence shown here is derived from an EMBL/GenBank/DDBJ whole genome shotgun (WGS) entry which is preliminary data.</text>
</comment>
<dbReference type="InterPro" id="IPR029058">
    <property type="entry name" value="AB_hydrolase_fold"/>
</dbReference>
<dbReference type="EMBL" id="MBFE02000048">
    <property type="protein sequence ID" value="MUO45647.1"/>
    <property type="molecule type" value="Genomic_DNA"/>
</dbReference>
<dbReference type="AlphaFoldDB" id="A0ABD6HHI8"/>
<evidence type="ECO:0000313" key="6">
    <source>
        <dbReference type="Proteomes" id="UP000179536"/>
    </source>
</evidence>
<dbReference type="PANTHER" id="PTHR43037:SF1">
    <property type="entry name" value="BLL1128 PROTEIN"/>
    <property type="match status" value="1"/>
</dbReference>
<dbReference type="NCBIfam" id="TIGR01840">
    <property type="entry name" value="esterase_phb"/>
    <property type="match status" value="1"/>
</dbReference>
<protein>
    <submittedName>
        <fullName evidence="4">PHB depolymerase family esterase</fullName>
    </submittedName>
</protein>
<proteinExistence type="predicted"/>
<reference evidence="5 6" key="1">
    <citation type="submission" date="2019-11" db="EMBL/GenBank/DDBJ databases">
        <title>Whole-genome sequencing of Allorhizobium vitis.</title>
        <authorList>
            <person name="Gan H.M."/>
            <person name="Savka M.A."/>
        </authorList>
    </citation>
    <scope>NUCLEOTIDE SEQUENCE [LARGE SCALE GENOMIC DNA]</scope>
    <source>
        <strain evidence="4 6">RF2/1</strain>
        <strain evidence="3 5">T1/7</strain>
    </source>
</reference>
<sequence length="388" mass="41501">MCAAQHSYPLIVLEPRRAKETEVTLPSNSRQLIEVKNFGANPGKLKCWLYLPTILAPKTPLVVVLHGCTQNAAAYDHGSGWSKLSEEKGFAVLFPEQQRANNANLCFNWFEPGDTRRDQGEALAIREMIGHVIESQGIDPERVFITGLSAGGAMANVMLATYPELFAGGAIIGGLPYGTASGVGQAFERMRGHNPPSESQLQSALMSAASSWGSWPPISVWHGTHDQTVKPINAEQIAHQWGGMHQISATPDLIESVNGHSRKAWLDESGKAVMEVYLIKGMAHGVPLSFAAKAPLGHSGPFMLEAGISSTTRIARTWGLADDADVAATEAVFNPDLKHDAVPSGIENVIAKAMAYAKPGAVNNVGDRHDHGVGKVINDALRAAGLIR</sequence>
<keyword evidence="5" id="KW-1185">Reference proteome</keyword>
<accession>A0ABD6HHI8</accession>
<dbReference type="Gene3D" id="3.40.50.1820">
    <property type="entry name" value="alpha/beta hydrolase"/>
    <property type="match status" value="1"/>
</dbReference>
<evidence type="ECO:0000313" key="3">
    <source>
        <dbReference type="EMBL" id="MUO45647.1"/>
    </source>
</evidence>
<name>A0ABD6HHI8_AGRVI</name>
<dbReference type="PANTHER" id="PTHR43037">
    <property type="entry name" value="UNNAMED PRODUCT-RELATED"/>
    <property type="match status" value="1"/>
</dbReference>
<evidence type="ECO:0000313" key="4">
    <source>
        <dbReference type="EMBL" id="MUP13375.1"/>
    </source>
</evidence>
<dbReference type="GO" id="GO:0016787">
    <property type="term" value="F:hydrolase activity"/>
    <property type="evidence" value="ECO:0007669"/>
    <property type="project" value="UniProtKB-KW"/>
</dbReference>
<gene>
    <name evidence="4" type="ORF">BBK91_026465</name>
    <name evidence="3" type="ORF">BBL17_028310</name>
</gene>
<dbReference type="InterPro" id="IPR050955">
    <property type="entry name" value="Plant_Biomass_Hydrol_Est"/>
</dbReference>
<dbReference type="InterPro" id="IPR010126">
    <property type="entry name" value="Esterase_phb"/>
</dbReference>
<evidence type="ECO:0000256" key="1">
    <source>
        <dbReference type="ARBA" id="ARBA00022729"/>
    </source>
</evidence>
<evidence type="ECO:0000313" key="5">
    <source>
        <dbReference type="Proteomes" id="UP000179454"/>
    </source>
</evidence>